<name>A0A7V5H3W3_CALAY</name>
<protein>
    <recommendedName>
        <fullName evidence="2">Carboxypeptidase regulatory-like domain-containing protein</fullName>
    </recommendedName>
</protein>
<sequence>MLSKTYQGAKGMLKTILFILILLLTVQAYDFKITVKWDEMAMNGEAEAILQYYHNGKVEAIRGNLDKPSSDGNVTVNRTLTGNSQEFIINNAQGCLFNIWVINDLMDEEFAEEEDFYALSNAKIEVWVEDRLNHGTYTIHLKEGQKGLVYRPGVIADGHFYEVNELYQKKRLYLVHLVDAVTGKPLEGVGVTIKNRKTGETAVMGQTDAEGVFINEIEYGQYDVLFSKNGYLEAKHQFEMNITELPVSMHFALTPVVKEFRIVLTWGAFPPDLDAHLSGPRPEGGAFHIWWRNKTPIGGRNFLDRDDQHSYGPETITIYKPAPGIYTYAVHNYSGRHHKNSRDLSFSSAHVDVYADGRLVASFDVPPGEKGNVWKVFQIDQNNQVIPINQFYNQSHSDMVLNP</sequence>
<proteinExistence type="predicted"/>
<comment type="caution">
    <text evidence="1">The sequence shown here is derived from an EMBL/GenBank/DDBJ whole genome shotgun (WGS) entry which is preliminary data.</text>
</comment>
<evidence type="ECO:0000313" key="1">
    <source>
        <dbReference type="EMBL" id="HHE55320.1"/>
    </source>
</evidence>
<dbReference type="Gene3D" id="2.60.40.1120">
    <property type="entry name" value="Carboxypeptidase-like, regulatory domain"/>
    <property type="match status" value="1"/>
</dbReference>
<gene>
    <name evidence="1" type="ORF">ENL21_06020</name>
</gene>
<accession>A0A7V5H3W3</accession>
<organism evidence="1">
    <name type="scientific">Caldithrix abyssi</name>
    <dbReference type="NCBI Taxonomy" id="187145"/>
    <lineage>
        <taxon>Bacteria</taxon>
        <taxon>Pseudomonadati</taxon>
        <taxon>Calditrichota</taxon>
        <taxon>Calditrichia</taxon>
        <taxon>Calditrichales</taxon>
        <taxon>Calditrichaceae</taxon>
        <taxon>Caldithrix</taxon>
    </lineage>
</organism>
<evidence type="ECO:0008006" key="2">
    <source>
        <dbReference type="Google" id="ProtNLM"/>
    </source>
</evidence>
<reference evidence="1" key="1">
    <citation type="journal article" date="2020" name="mSystems">
        <title>Genome- and Community-Level Interaction Insights into Carbon Utilization and Element Cycling Functions of Hydrothermarchaeota in Hydrothermal Sediment.</title>
        <authorList>
            <person name="Zhou Z."/>
            <person name="Liu Y."/>
            <person name="Xu W."/>
            <person name="Pan J."/>
            <person name="Luo Z.H."/>
            <person name="Li M."/>
        </authorList>
    </citation>
    <scope>NUCLEOTIDE SEQUENCE [LARGE SCALE GENOMIC DNA]</scope>
    <source>
        <strain evidence="1">HyVt-76</strain>
    </source>
</reference>
<dbReference type="SUPFAM" id="SSF49478">
    <property type="entry name" value="Cna protein B-type domain"/>
    <property type="match status" value="1"/>
</dbReference>
<dbReference type="AlphaFoldDB" id="A0A7V5H3W3"/>
<dbReference type="Proteomes" id="UP000886111">
    <property type="component" value="Unassembled WGS sequence"/>
</dbReference>
<dbReference type="EMBL" id="DRTD01000439">
    <property type="protein sequence ID" value="HHE55320.1"/>
    <property type="molecule type" value="Genomic_DNA"/>
</dbReference>